<dbReference type="EMBL" id="UINC01141120">
    <property type="protein sequence ID" value="SVD28671.1"/>
    <property type="molecule type" value="Genomic_DNA"/>
</dbReference>
<feature type="non-terminal residue" evidence="1">
    <location>
        <position position="72"/>
    </location>
</feature>
<sequence length="72" mass="8177">MSEYIKLIEEITKNKNSNGASFGAVNPEFAARMKLQNKFPTGLDIARYTSDIMHQDIKDYDKDNSLYTQSLG</sequence>
<proteinExistence type="predicted"/>
<name>A0A382U4I8_9ZZZZ</name>
<evidence type="ECO:0000313" key="1">
    <source>
        <dbReference type="EMBL" id="SVD28671.1"/>
    </source>
</evidence>
<accession>A0A382U4I8</accession>
<reference evidence="1" key="1">
    <citation type="submission" date="2018-05" db="EMBL/GenBank/DDBJ databases">
        <authorList>
            <person name="Lanie J.A."/>
            <person name="Ng W.-L."/>
            <person name="Kazmierczak K.M."/>
            <person name="Andrzejewski T.M."/>
            <person name="Davidsen T.M."/>
            <person name="Wayne K.J."/>
            <person name="Tettelin H."/>
            <person name="Glass J.I."/>
            <person name="Rusch D."/>
            <person name="Podicherti R."/>
            <person name="Tsui H.-C.T."/>
            <person name="Winkler M.E."/>
        </authorList>
    </citation>
    <scope>NUCLEOTIDE SEQUENCE</scope>
</reference>
<dbReference type="AlphaFoldDB" id="A0A382U4I8"/>
<organism evidence="1">
    <name type="scientific">marine metagenome</name>
    <dbReference type="NCBI Taxonomy" id="408172"/>
    <lineage>
        <taxon>unclassified sequences</taxon>
        <taxon>metagenomes</taxon>
        <taxon>ecological metagenomes</taxon>
    </lineage>
</organism>
<gene>
    <name evidence="1" type="ORF">METZ01_LOCUS381525</name>
</gene>
<protein>
    <submittedName>
        <fullName evidence="1">Uncharacterized protein</fullName>
    </submittedName>
</protein>